<feature type="compositionally biased region" description="Low complexity" evidence="1">
    <location>
        <begin position="98"/>
        <end position="110"/>
    </location>
</feature>
<gene>
    <name evidence="2" type="ordered locus">SG1523</name>
</gene>
<organism evidence="2 3">
    <name type="scientific">Sodalis glossinidius (strain morsitans)</name>
    <dbReference type="NCBI Taxonomy" id="343509"/>
    <lineage>
        <taxon>Bacteria</taxon>
        <taxon>Pseudomonadati</taxon>
        <taxon>Pseudomonadota</taxon>
        <taxon>Gammaproteobacteria</taxon>
        <taxon>Enterobacterales</taxon>
        <taxon>Bruguierivoracaceae</taxon>
        <taxon>Sodalis</taxon>
    </lineage>
</organism>
<dbReference type="AlphaFoldDB" id="Q2NSS7"/>
<evidence type="ECO:0000313" key="2">
    <source>
        <dbReference type="EMBL" id="BAE74798.1"/>
    </source>
</evidence>
<keyword evidence="3" id="KW-1185">Reference proteome</keyword>
<dbReference type="HOGENOM" id="CLU_1947399_0_0_6"/>
<feature type="region of interest" description="Disordered" evidence="1">
    <location>
        <begin position="89"/>
        <end position="129"/>
    </location>
</feature>
<evidence type="ECO:0000256" key="1">
    <source>
        <dbReference type="SAM" id="MobiDB-lite"/>
    </source>
</evidence>
<dbReference type="KEGG" id="sgl:SG1523"/>
<protein>
    <submittedName>
        <fullName evidence="2">Uncharacterized protein</fullName>
    </submittedName>
</protein>
<name>Q2NSS7_SODGM</name>
<proteinExistence type="predicted"/>
<feature type="region of interest" description="Disordered" evidence="1">
    <location>
        <begin position="1"/>
        <end position="27"/>
    </location>
</feature>
<dbReference type="EMBL" id="AP008232">
    <property type="protein sequence ID" value="BAE74798.1"/>
    <property type="molecule type" value="Genomic_DNA"/>
</dbReference>
<feature type="compositionally biased region" description="Basic and acidic residues" evidence="1">
    <location>
        <begin position="11"/>
        <end position="20"/>
    </location>
</feature>
<sequence length="129" mass="13970">MTLSCLPADGRAAERQRGKDLAPGVKQRHAQTGYVLQAFAARQPPTLASNKVQGVTQPRLGGERRRLLNQARTLSATCTHSACSLSSTVNQSVSPLTSANARSSRAIISSRRSRERKIWPYSQNRAPGS</sequence>
<evidence type="ECO:0000313" key="3">
    <source>
        <dbReference type="Proteomes" id="UP000001932"/>
    </source>
</evidence>
<accession>Q2NSS7</accession>
<dbReference type="STRING" id="343509.SG1523"/>
<dbReference type="Proteomes" id="UP000001932">
    <property type="component" value="Chromosome"/>
</dbReference>
<reference evidence="2 3" key="1">
    <citation type="journal article" date="2006" name="Genome Res.">
        <title>Massive genome erosion and functional adaptations provide insights into the symbiotic lifestyle of Sodalis glossinidius in the tsetse host.</title>
        <authorList>
            <person name="Toh H."/>
            <person name="Weiss B.L."/>
            <person name="Perkin S.A.H."/>
            <person name="Yamashita A."/>
            <person name="Oshima K."/>
            <person name="Hattori M."/>
            <person name="Aksoy S."/>
        </authorList>
    </citation>
    <scope>NUCLEOTIDE SEQUENCE [LARGE SCALE GENOMIC DNA]</scope>
    <source>
        <strain evidence="3">morsitans</strain>
    </source>
</reference>